<dbReference type="Proteomes" id="UP001221302">
    <property type="component" value="Unassembled WGS sequence"/>
</dbReference>
<comment type="caution">
    <text evidence="1">The sequence shown here is derived from an EMBL/GenBank/DDBJ whole genome shotgun (WGS) entry which is preliminary data.</text>
</comment>
<dbReference type="EMBL" id="JARGDL010000002">
    <property type="protein sequence ID" value="MDF1611064.1"/>
    <property type="molecule type" value="Genomic_DNA"/>
</dbReference>
<protein>
    <submittedName>
        <fullName evidence="1">Uncharacterized protein</fullName>
    </submittedName>
</protein>
<accession>A0AAE3NYZ1</accession>
<proteinExistence type="predicted"/>
<dbReference type="AlphaFoldDB" id="A0AAE3NYZ1"/>
<name>A0AAE3NYZ1_9BACT</name>
<gene>
    <name evidence="1" type="ORF">P0M35_02805</name>
</gene>
<organism evidence="1 2">
    <name type="scientific">Stygiobacter electus</name>
    <dbReference type="NCBI Taxonomy" id="3032292"/>
    <lineage>
        <taxon>Bacteria</taxon>
        <taxon>Pseudomonadati</taxon>
        <taxon>Ignavibacteriota</taxon>
        <taxon>Ignavibacteria</taxon>
        <taxon>Ignavibacteriales</taxon>
        <taxon>Melioribacteraceae</taxon>
        <taxon>Stygiobacter</taxon>
    </lineage>
</organism>
<keyword evidence="2" id="KW-1185">Reference proteome</keyword>
<evidence type="ECO:0000313" key="2">
    <source>
        <dbReference type="Proteomes" id="UP001221302"/>
    </source>
</evidence>
<sequence>MQISLILKDKRETSIRSNDVLPSGSVSGIPFCKILIPRVVP</sequence>
<dbReference type="RefSeq" id="WP_321534828.1">
    <property type="nucleotide sequence ID" value="NZ_JARGDL010000002.1"/>
</dbReference>
<reference evidence="1" key="1">
    <citation type="submission" date="2023-03" db="EMBL/GenBank/DDBJ databases">
        <title>Stygiobacter electus gen. nov., sp. nov., facultatively anaerobic thermotolerant bacterium of the class Ignavibacteria from a well of Yessentuki mineral water deposit.</title>
        <authorList>
            <person name="Podosokorskaya O.A."/>
            <person name="Elcheninov A.G."/>
            <person name="Petrova N.F."/>
            <person name="Zavarzina D.G."/>
            <person name="Kublanov I.V."/>
            <person name="Merkel A.Y."/>
        </authorList>
    </citation>
    <scope>NUCLEOTIDE SEQUENCE</scope>
    <source>
        <strain evidence="1">09-Me</strain>
    </source>
</reference>
<evidence type="ECO:0000313" key="1">
    <source>
        <dbReference type="EMBL" id="MDF1611064.1"/>
    </source>
</evidence>